<dbReference type="GO" id="GO:0019774">
    <property type="term" value="C:proteasome core complex, beta-subunit complex"/>
    <property type="evidence" value="ECO:0007669"/>
    <property type="project" value="UniProtKB-ARBA"/>
</dbReference>
<feature type="domain" description="Proteasome beta subunit C-terminal" evidence="12">
    <location>
        <begin position="221"/>
        <end position="255"/>
    </location>
</feature>
<dbReference type="Proteomes" id="UP000800096">
    <property type="component" value="Unassembled WGS sequence"/>
</dbReference>
<accession>A0A6A5R096</accession>
<keyword evidence="6" id="KW-0888">Threonine protease</keyword>
<dbReference type="Pfam" id="PF00227">
    <property type="entry name" value="Proteasome"/>
    <property type="match status" value="1"/>
</dbReference>
<evidence type="ECO:0000313" key="14">
    <source>
        <dbReference type="Proteomes" id="UP000800096"/>
    </source>
</evidence>
<evidence type="ECO:0000256" key="11">
    <source>
        <dbReference type="PIRSR" id="PIRSR600243-1"/>
    </source>
</evidence>
<keyword evidence="9" id="KW-0539">Nucleus</keyword>
<evidence type="ECO:0000313" key="13">
    <source>
        <dbReference type="EMBL" id="KAF1920520.1"/>
    </source>
</evidence>
<proteinExistence type="predicted"/>
<dbReference type="GO" id="GO:0005634">
    <property type="term" value="C:nucleus"/>
    <property type="evidence" value="ECO:0007669"/>
    <property type="project" value="UniProtKB-SubCell"/>
</dbReference>
<evidence type="ECO:0000256" key="4">
    <source>
        <dbReference type="ARBA" id="ARBA00022490"/>
    </source>
</evidence>
<dbReference type="InterPro" id="IPR024689">
    <property type="entry name" value="Proteasome_bsu_C"/>
</dbReference>
<dbReference type="InterPro" id="IPR029055">
    <property type="entry name" value="Ntn_hydrolases_N"/>
</dbReference>
<evidence type="ECO:0000256" key="1">
    <source>
        <dbReference type="ARBA" id="ARBA00001198"/>
    </source>
</evidence>
<dbReference type="PROSITE" id="PS51476">
    <property type="entry name" value="PROTEASOME_BETA_2"/>
    <property type="match status" value="1"/>
</dbReference>
<keyword evidence="14" id="KW-1185">Reference proteome</keyword>
<dbReference type="Pfam" id="PF12465">
    <property type="entry name" value="Pr_beta_C"/>
    <property type="match status" value="1"/>
</dbReference>
<dbReference type="InterPro" id="IPR001353">
    <property type="entry name" value="Proteasome_sua/b"/>
</dbReference>
<name>A0A6A5R096_AMPQU</name>
<comment type="subunit">
    <text evidence="10">The 26S proteasome consists of a 20S proteasome core and two 19S regulatory subunits. The 20S proteasome core is composed of 28 subunits that are arranged in four stacked rings, resulting in a barrel-shaped structure. The two end rings are each formed by seven alpha subunits, and the two central rings are each formed by seven beta subunits. The catalytic chamber with the active sites is on the inside of the barrel.</text>
</comment>
<sequence>MGGFDFSNHSRNAALHAQGVPLPKATSTGTTIVGCLFDGGVVIAADTRATSGPIVADKNCEKLHYISPHIWCAGAGTAADTEFTTAIISSNLELHALSTGRKPRVVTCMTMLKQHLFRHQGHIGAYLVVAGVDPTGAHLFTVHAHGSTDKLPYVTMGSGSLAAMSVFETQWKSELSREDAVTLCANAIEAGIWNDLGSGSNVDVAVITNEKTTLMRNYKTPNMRQPKQRNYRFATGTTAVLNEKVITKEEISKYVSVHELKDDSASATAETMDVDS</sequence>
<dbReference type="PANTHER" id="PTHR32194">
    <property type="entry name" value="METALLOPROTEASE TLDD"/>
    <property type="match status" value="1"/>
</dbReference>
<keyword evidence="5" id="KW-0645">Protease</keyword>
<dbReference type="InterPro" id="IPR023333">
    <property type="entry name" value="Proteasome_suB-type"/>
</dbReference>
<evidence type="ECO:0000256" key="9">
    <source>
        <dbReference type="ARBA" id="ARBA00023242"/>
    </source>
</evidence>
<dbReference type="SUPFAM" id="SSF56235">
    <property type="entry name" value="N-terminal nucleophile aminohydrolases (Ntn hydrolases)"/>
    <property type="match status" value="1"/>
</dbReference>
<dbReference type="FunFam" id="3.60.20.10:FF:000005">
    <property type="entry name" value="Proteasome subunit beta type-2"/>
    <property type="match status" value="1"/>
</dbReference>
<dbReference type="CDD" id="cd03763">
    <property type="entry name" value="proteasome_beta_type_7"/>
    <property type="match status" value="1"/>
</dbReference>
<dbReference type="EC" id="3.4.25.1" evidence="3"/>
<protein>
    <recommendedName>
        <fullName evidence="3">proteasome endopeptidase complex</fullName>
        <ecNumber evidence="3">3.4.25.1</ecNumber>
    </recommendedName>
</protein>
<evidence type="ECO:0000256" key="6">
    <source>
        <dbReference type="ARBA" id="ARBA00022698"/>
    </source>
</evidence>
<comment type="catalytic activity">
    <reaction evidence="1">
        <text>Cleavage of peptide bonds with very broad specificity.</text>
        <dbReference type="EC" id="3.4.25.1"/>
    </reaction>
</comment>
<evidence type="ECO:0000256" key="3">
    <source>
        <dbReference type="ARBA" id="ARBA00012039"/>
    </source>
</evidence>
<evidence type="ECO:0000256" key="2">
    <source>
        <dbReference type="ARBA" id="ARBA00004123"/>
    </source>
</evidence>
<dbReference type="OrthoDB" id="429533at2759"/>
<reference evidence="13" key="1">
    <citation type="journal article" date="2020" name="Stud. Mycol.">
        <title>101 Dothideomycetes genomes: a test case for predicting lifestyles and emergence of pathogens.</title>
        <authorList>
            <person name="Haridas S."/>
            <person name="Albert R."/>
            <person name="Binder M."/>
            <person name="Bloem J."/>
            <person name="Labutti K."/>
            <person name="Salamov A."/>
            <person name="Andreopoulos B."/>
            <person name="Baker S."/>
            <person name="Barry K."/>
            <person name="Bills G."/>
            <person name="Bluhm B."/>
            <person name="Cannon C."/>
            <person name="Castanera R."/>
            <person name="Culley D."/>
            <person name="Daum C."/>
            <person name="Ezra D."/>
            <person name="Gonzalez J."/>
            <person name="Henrissat B."/>
            <person name="Kuo A."/>
            <person name="Liang C."/>
            <person name="Lipzen A."/>
            <person name="Lutzoni F."/>
            <person name="Magnuson J."/>
            <person name="Mondo S."/>
            <person name="Nolan M."/>
            <person name="Ohm R."/>
            <person name="Pangilinan J."/>
            <person name="Park H.-J."/>
            <person name="Ramirez L."/>
            <person name="Alfaro M."/>
            <person name="Sun H."/>
            <person name="Tritt A."/>
            <person name="Yoshinaga Y."/>
            <person name="Zwiers L.-H."/>
            <person name="Turgeon B."/>
            <person name="Goodwin S."/>
            <person name="Spatafora J."/>
            <person name="Crous P."/>
            <person name="Grigoriev I."/>
        </authorList>
    </citation>
    <scope>NUCLEOTIDE SEQUENCE</scope>
    <source>
        <strain evidence="13">HMLAC05119</strain>
    </source>
</reference>
<keyword evidence="8" id="KW-0647">Proteasome</keyword>
<feature type="active site" description="Nucleophile" evidence="11">
    <location>
        <position position="30"/>
    </location>
</feature>
<dbReference type="Gene3D" id="3.60.20.10">
    <property type="entry name" value="Glutamine Phosphoribosylpyrophosphate, subunit 1, domain 1"/>
    <property type="match status" value="1"/>
</dbReference>
<evidence type="ECO:0000259" key="12">
    <source>
        <dbReference type="Pfam" id="PF12465"/>
    </source>
</evidence>
<comment type="subcellular location">
    <subcellularLocation>
        <location evidence="2">Nucleus</location>
    </subcellularLocation>
</comment>
<evidence type="ECO:0000256" key="10">
    <source>
        <dbReference type="ARBA" id="ARBA00026071"/>
    </source>
</evidence>
<dbReference type="GO" id="GO:0051603">
    <property type="term" value="P:proteolysis involved in protein catabolic process"/>
    <property type="evidence" value="ECO:0007669"/>
    <property type="project" value="InterPro"/>
</dbReference>
<keyword evidence="7 13" id="KW-0378">Hydrolase</keyword>
<dbReference type="GO" id="GO:0004298">
    <property type="term" value="F:threonine-type endopeptidase activity"/>
    <property type="evidence" value="ECO:0007669"/>
    <property type="project" value="UniProtKB-KW"/>
</dbReference>
<dbReference type="EMBL" id="ML979132">
    <property type="protein sequence ID" value="KAF1920520.1"/>
    <property type="molecule type" value="Genomic_DNA"/>
</dbReference>
<dbReference type="PRINTS" id="PR00141">
    <property type="entry name" value="PROTEASOME"/>
</dbReference>
<gene>
    <name evidence="13" type="ORF">BDU57DRAFT_487338</name>
</gene>
<dbReference type="PANTHER" id="PTHR32194:SF4">
    <property type="entry name" value="PROTEASOME SUBUNIT BETA TYPE-7"/>
    <property type="match status" value="1"/>
</dbReference>
<keyword evidence="4" id="KW-0963">Cytoplasm</keyword>
<organism evidence="13 14">
    <name type="scientific">Ampelomyces quisqualis</name>
    <name type="common">Powdery mildew agent</name>
    <dbReference type="NCBI Taxonomy" id="50730"/>
    <lineage>
        <taxon>Eukaryota</taxon>
        <taxon>Fungi</taxon>
        <taxon>Dikarya</taxon>
        <taxon>Ascomycota</taxon>
        <taxon>Pezizomycotina</taxon>
        <taxon>Dothideomycetes</taxon>
        <taxon>Pleosporomycetidae</taxon>
        <taxon>Pleosporales</taxon>
        <taxon>Pleosporineae</taxon>
        <taxon>Phaeosphaeriaceae</taxon>
        <taxon>Ampelomyces</taxon>
    </lineage>
</organism>
<evidence type="ECO:0000256" key="8">
    <source>
        <dbReference type="ARBA" id="ARBA00022942"/>
    </source>
</evidence>
<evidence type="ECO:0000256" key="5">
    <source>
        <dbReference type="ARBA" id="ARBA00022670"/>
    </source>
</evidence>
<dbReference type="InterPro" id="IPR000243">
    <property type="entry name" value="Pept_T1A_subB"/>
</dbReference>
<dbReference type="AlphaFoldDB" id="A0A6A5R096"/>
<dbReference type="GO" id="GO:0005737">
    <property type="term" value="C:cytoplasm"/>
    <property type="evidence" value="ECO:0007669"/>
    <property type="project" value="TreeGrafter"/>
</dbReference>
<evidence type="ECO:0000256" key="7">
    <source>
        <dbReference type="ARBA" id="ARBA00022801"/>
    </source>
</evidence>